<dbReference type="InterPro" id="IPR011050">
    <property type="entry name" value="Pectin_lyase_fold/virulence"/>
</dbReference>
<sequence>MSPSICSAASPLRRRLALYSLLVLATFGATTALTAAEIVVGDMDNLQARIDAAQGGDVLLLGNGPYAGFTLEGRHFTAERPLVIRPAPGARPVLRGQGYTGYLAKITNTSYVVLDGLTLTRTNQPIYSTSVEHLILVNLHIHDIGQEAIHIRGQSRHIDIRDCRIYDSGHTQPQWAEGIYIGMGQPPFESVEHVWIEGNDIARTGNSEAINLKARVYHVTIRGNRVHDLAPGTATQHNEAAVSCEAADRSYRPGEDPDVWIERNEIFDVRFGRWANGIKLSTMGGRVIGNTIRDCAQHGIAFNAYDNGPGAFPAWLFDNRIERCAAGAISGTVLQVRHADPGPNPNRPQTWYRASPPASPARQSEKL</sequence>
<protein>
    <submittedName>
        <fullName evidence="4">Parallel beta-helix repeat</fullName>
    </submittedName>
</protein>
<organism evidence="4 5">
    <name type="scientific">Opitutus terrae (strain DSM 11246 / JCM 15787 / PB90-1)</name>
    <dbReference type="NCBI Taxonomy" id="452637"/>
    <lineage>
        <taxon>Bacteria</taxon>
        <taxon>Pseudomonadati</taxon>
        <taxon>Verrucomicrobiota</taxon>
        <taxon>Opitutia</taxon>
        <taxon>Opitutales</taxon>
        <taxon>Opitutaceae</taxon>
        <taxon>Opitutus</taxon>
    </lineage>
</organism>
<feature type="chain" id="PRO_5002772518" evidence="2">
    <location>
        <begin position="36"/>
        <end position="367"/>
    </location>
</feature>
<feature type="region of interest" description="Disordered" evidence="1">
    <location>
        <begin position="338"/>
        <end position="367"/>
    </location>
</feature>
<proteinExistence type="predicted"/>
<dbReference type="Gene3D" id="2.160.20.10">
    <property type="entry name" value="Single-stranded right-handed beta-helix, Pectin lyase-like"/>
    <property type="match status" value="1"/>
</dbReference>
<dbReference type="STRING" id="452637.Oter_2044"/>
<evidence type="ECO:0000256" key="1">
    <source>
        <dbReference type="SAM" id="MobiDB-lite"/>
    </source>
</evidence>
<dbReference type="Pfam" id="PF13229">
    <property type="entry name" value="Beta_helix"/>
    <property type="match status" value="1"/>
</dbReference>
<feature type="signal peptide" evidence="2">
    <location>
        <begin position="1"/>
        <end position="35"/>
    </location>
</feature>
<keyword evidence="5" id="KW-1185">Reference proteome</keyword>
<reference evidence="4 5" key="1">
    <citation type="journal article" date="2011" name="J. Bacteriol.">
        <title>Genome sequence of the verrucomicrobium Opitutus terrae PB90-1, an abundant inhabitant of rice paddy soil ecosystems.</title>
        <authorList>
            <person name="van Passel M.W."/>
            <person name="Kant R."/>
            <person name="Palva A."/>
            <person name="Copeland A."/>
            <person name="Lucas S."/>
            <person name="Lapidus A."/>
            <person name="Glavina del Rio T."/>
            <person name="Pitluck S."/>
            <person name="Goltsman E."/>
            <person name="Clum A."/>
            <person name="Sun H."/>
            <person name="Schmutz J."/>
            <person name="Larimer F.W."/>
            <person name="Land M.L."/>
            <person name="Hauser L."/>
            <person name="Kyrpides N."/>
            <person name="Mikhailova N."/>
            <person name="Richardson P.P."/>
            <person name="Janssen P.H."/>
            <person name="de Vos W.M."/>
            <person name="Smidt H."/>
        </authorList>
    </citation>
    <scope>NUCLEOTIDE SEQUENCE [LARGE SCALE GENOMIC DNA]</scope>
    <source>
        <strain evidence="5">DSM 11246 / JCM 15787 / PB90-1</strain>
    </source>
</reference>
<dbReference type="AlphaFoldDB" id="B1ZMP9"/>
<keyword evidence="2" id="KW-0732">Signal</keyword>
<evidence type="ECO:0000313" key="4">
    <source>
        <dbReference type="EMBL" id="ACB75327.1"/>
    </source>
</evidence>
<gene>
    <name evidence="4" type="ordered locus">Oter_2044</name>
</gene>
<feature type="domain" description="Right handed beta helix" evidence="3">
    <location>
        <begin position="106"/>
        <end position="239"/>
    </location>
</feature>
<dbReference type="OrthoDB" id="976933at2"/>
<dbReference type="InterPro" id="IPR012334">
    <property type="entry name" value="Pectin_lyas_fold"/>
</dbReference>
<evidence type="ECO:0000256" key="2">
    <source>
        <dbReference type="SAM" id="SignalP"/>
    </source>
</evidence>
<dbReference type="InterPro" id="IPR039448">
    <property type="entry name" value="Beta_helix"/>
</dbReference>
<dbReference type="KEGG" id="ote:Oter_2044"/>
<dbReference type="HOGENOM" id="CLU_754068_0_0_0"/>
<dbReference type="eggNOG" id="COG3420">
    <property type="taxonomic scope" value="Bacteria"/>
</dbReference>
<evidence type="ECO:0000259" key="3">
    <source>
        <dbReference type="Pfam" id="PF13229"/>
    </source>
</evidence>
<dbReference type="RefSeq" id="WP_012374864.1">
    <property type="nucleotide sequence ID" value="NC_010571.1"/>
</dbReference>
<dbReference type="EMBL" id="CP001032">
    <property type="protein sequence ID" value="ACB75327.1"/>
    <property type="molecule type" value="Genomic_DNA"/>
</dbReference>
<evidence type="ECO:0000313" key="5">
    <source>
        <dbReference type="Proteomes" id="UP000007013"/>
    </source>
</evidence>
<dbReference type="SMART" id="SM00710">
    <property type="entry name" value="PbH1"/>
    <property type="match status" value="6"/>
</dbReference>
<dbReference type="SUPFAM" id="SSF51126">
    <property type="entry name" value="Pectin lyase-like"/>
    <property type="match status" value="1"/>
</dbReference>
<name>B1ZMP9_OPITP</name>
<accession>B1ZMP9</accession>
<dbReference type="InterPro" id="IPR006626">
    <property type="entry name" value="PbH1"/>
</dbReference>
<dbReference type="Proteomes" id="UP000007013">
    <property type="component" value="Chromosome"/>
</dbReference>